<name>A0AAE3A5S9_9FIRM</name>
<comment type="caution">
    <text evidence="2">The sequence shown here is derived from an EMBL/GenBank/DDBJ whole genome shotgun (WGS) entry which is preliminary data.</text>
</comment>
<dbReference type="PANTHER" id="PTHR24361">
    <property type="entry name" value="MITOGEN-ACTIVATED KINASE KINASE KINASE"/>
    <property type="match status" value="1"/>
</dbReference>
<keyword evidence="3" id="KW-1185">Reference proteome</keyword>
<dbReference type="RefSeq" id="WP_227734049.1">
    <property type="nucleotide sequence ID" value="NZ_JAJEPV010000085.1"/>
</dbReference>
<dbReference type="GO" id="GO:0004674">
    <property type="term" value="F:protein serine/threonine kinase activity"/>
    <property type="evidence" value="ECO:0007669"/>
    <property type="project" value="TreeGrafter"/>
</dbReference>
<dbReference type="Gene3D" id="1.10.510.10">
    <property type="entry name" value="Transferase(Phosphotransferase) domain 1"/>
    <property type="match status" value="1"/>
</dbReference>
<dbReference type="GO" id="GO:0005737">
    <property type="term" value="C:cytoplasm"/>
    <property type="evidence" value="ECO:0007669"/>
    <property type="project" value="TreeGrafter"/>
</dbReference>
<keyword evidence="2" id="KW-0418">Kinase</keyword>
<keyword evidence="2" id="KW-0808">Transferase</keyword>
<organism evidence="2 3">
    <name type="scientific">Waltera acetigignens</name>
    <dbReference type="NCBI Taxonomy" id="2981769"/>
    <lineage>
        <taxon>Bacteria</taxon>
        <taxon>Bacillati</taxon>
        <taxon>Bacillota</taxon>
        <taxon>Clostridia</taxon>
        <taxon>Lachnospirales</taxon>
        <taxon>Lachnospiraceae</taxon>
        <taxon>Waltera</taxon>
    </lineage>
</organism>
<dbReference type="InterPro" id="IPR000719">
    <property type="entry name" value="Prot_kinase_dom"/>
</dbReference>
<feature type="domain" description="Protein kinase" evidence="1">
    <location>
        <begin position="18"/>
        <end position="261"/>
    </location>
</feature>
<dbReference type="Proteomes" id="UP001197795">
    <property type="component" value="Unassembled WGS sequence"/>
</dbReference>
<dbReference type="PANTHER" id="PTHR24361:SF613">
    <property type="entry name" value="NUCLEAR RECEPTOR-BINDING PROTEIN-RELATED"/>
    <property type="match status" value="1"/>
</dbReference>
<accession>A0AAE3A5S9</accession>
<evidence type="ECO:0000313" key="3">
    <source>
        <dbReference type="Proteomes" id="UP001197795"/>
    </source>
</evidence>
<dbReference type="SMART" id="SM00220">
    <property type="entry name" value="S_TKc"/>
    <property type="match status" value="1"/>
</dbReference>
<dbReference type="Pfam" id="PF00069">
    <property type="entry name" value="Pkinase"/>
    <property type="match status" value="1"/>
</dbReference>
<dbReference type="SUPFAM" id="SSF56112">
    <property type="entry name" value="Protein kinase-like (PK-like)"/>
    <property type="match status" value="1"/>
</dbReference>
<dbReference type="AlphaFoldDB" id="A0AAE3A5S9"/>
<protein>
    <submittedName>
        <fullName evidence="2">Protein kinase</fullName>
    </submittedName>
</protein>
<evidence type="ECO:0000313" key="2">
    <source>
        <dbReference type="EMBL" id="MCC2121415.1"/>
    </source>
</evidence>
<gene>
    <name evidence="2" type="ORF">LKD75_17835</name>
</gene>
<dbReference type="EMBL" id="JAJEPV010000085">
    <property type="protein sequence ID" value="MCC2121415.1"/>
    <property type="molecule type" value="Genomic_DNA"/>
</dbReference>
<dbReference type="InterPro" id="IPR011009">
    <property type="entry name" value="Kinase-like_dom_sf"/>
</dbReference>
<sequence length="288" mass="33755">MEQRITENMGRSLNEHGYRDPVFVGKGSFAKVYRVRDEKRDFQACKISKVTEQWEQECRNSREICHPLFPAYREHWTDGEWGYLVMEFWDGCDLRKMLDMRGRLSPGQAARIALQITEGLQYLHERPHPFLYRDLKPENIRIRVDGRAGILDLGCLWNREQDWSGAGNRSFSAPEQFVPGEIPGEESDVYAVGRLLAVMLGDDTDGTVRQSVGIRRRNAEKRCGRKEQRQEKWLRKVIAMATCEERKDRIPEIKMLRTLLMVTDDSGRERKRACRAADFYYVRKLYCP</sequence>
<dbReference type="InterPro" id="IPR053235">
    <property type="entry name" value="Ser_Thr_kinase"/>
</dbReference>
<evidence type="ECO:0000259" key="1">
    <source>
        <dbReference type="PROSITE" id="PS50011"/>
    </source>
</evidence>
<dbReference type="PROSITE" id="PS50011">
    <property type="entry name" value="PROTEIN_KINASE_DOM"/>
    <property type="match status" value="1"/>
</dbReference>
<proteinExistence type="predicted"/>
<dbReference type="GO" id="GO:0005524">
    <property type="term" value="F:ATP binding"/>
    <property type="evidence" value="ECO:0007669"/>
    <property type="project" value="InterPro"/>
</dbReference>
<reference evidence="2 3" key="1">
    <citation type="submission" date="2021-10" db="EMBL/GenBank/DDBJ databases">
        <title>Anaerobic single-cell dispensing facilitates the cultivation of human gut bacteria.</title>
        <authorList>
            <person name="Afrizal A."/>
        </authorList>
    </citation>
    <scope>NUCLEOTIDE SEQUENCE [LARGE SCALE GENOMIC DNA]</scope>
    <source>
        <strain evidence="2 3">CLA-AA-H273</strain>
    </source>
</reference>